<evidence type="ECO:0000256" key="1">
    <source>
        <dbReference type="ARBA" id="ARBA00023015"/>
    </source>
</evidence>
<evidence type="ECO:0000256" key="2">
    <source>
        <dbReference type="ARBA" id="ARBA00023125"/>
    </source>
</evidence>
<feature type="coiled-coil region" evidence="4">
    <location>
        <begin position="322"/>
        <end position="352"/>
    </location>
</feature>
<evidence type="ECO:0000313" key="7">
    <source>
        <dbReference type="EMBL" id="GIP16817.1"/>
    </source>
</evidence>
<evidence type="ECO:0000256" key="4">
    <source>
        <dbReference type="SAM" id="Coils"/>
    </source>
</evidence>
<reference evidence="7" key="1">
    <citation type="submission" date="2021-03" db="EMBL/GenBank/DDBJ databases">
        <title>Antimicrobial resistance genes in bacteria isolated from Japanese honey, and their potential for conferring macrolide and lincosamide resistance in the American foulbrood pathogen Paenibacillus larvae.</title>
        <authorList>
            <person name="Okamoto M."/>
            <person name="Kumagai M."/>
            <person name="Kanamori H."/>
            <person name="Takamatsu D."/>
        </authorList>
    </citation>
    <scope>NUCLEOTIDE SEQUENCE</scope>
    <source>
        <strain evidence="7">J40TS1</strain>
    </source>
</reference>
<accession>A0A919YLV5</accession>
<keyword evidence="5" id="KW-0472">Membrane</keyword>
<evidence type="ECO:0000256" key="3">
    <source>
        <dbReference type="ARBA" id="ARBA00023163"/>
    </source>
</evidence>
<evidence type="ECO:0000313" key="8">
    <source>
        <dbReference type="Proteomes" id="UP000683139"/>
    </source>
</evidence>
<dbReference type="PROSITE" id="PS01124">
    <property type="entry name" value="HTH_ARAC_FAMILY_2"/>
    <property type="match status" value="1"/>
</dbReference>
<dbReference type="InterPro" id="IPR018060">
    <property type="entry name" value="HTH_AraC"/>
</dbReference>
<gene>
    <name evidence="7" type="ORF">J40TS1_24590</name>
</gene>
<dbReference type="InterPro" id="IPR020449">
    <property type="entry name" value="Tscrpt_reg_AraC-type_HTH"/>
</dbReference>
<evidence type="ECO:0000256" key="5">
    <source>
        <dbReference type="SAM" id="Phobius"/>
    </source>
</evidence>
<keyword evidence="3" id="KW-0804">Transcription</keyword>
<feature type="transmembrane region" description="Helical" evidence="5">
    <location>
        <begin position="12"/>
        <end position="34"/>
    </location>
</feature>
<dbReference type="EMBL" id="BOSE01000004">
    <property type="protein sequence ID" value="GIP16817.1"/>
    <property type="molecule type" value="Genomic_DNA"/>
</dbReference>
<dbReference type="Pfam" id="PF17853">
    <property type="entry name" value="GGDEF_2"/>
    <property type="match status" value="1"/>
</dbReference>
<keyword evidence="1" id="KW-0805">Transcription regulation</keyword>
<evidence type="ECO:0000259" key="6">
    <source>
        <dbReference type="PROSITE" id="PS01124"/>
    </source>
</evidence>
<keyword evidence="8" id="KW-1185">Reference proteome</keyword>
<proteinExistence type="predicted"/>
<feature type="transmembrane region" description="Helical" evidence="5">
    <location>
        <begin position="270"/>
        <end position="288"/>
    </location>
</feature>
<dbReference type="Gene3D" id="1.10.10.60">
    <property type="entry name" value="Homeodomain-like"/>
    <property type="match status" value="2"/>
</dbReference>
<dbReference type="Proteomes" id="UP000683139">
    <property type="component" value="Unassembled WGS sequence"/>
</dbReference>
<keyword evidence="5" id="KW-0812">Transmembrane</keyword>
<feature type="domain" description="HTH araC/xylS-type" evidence="6">
    <location>
        <begin position="640"/>
        <end position="739"/>
    </location>
</feature>
<dbReference type="PANTHER" id="PTHR43280:SF29">
    <property type="entry name" value="ARAC-FAMILY TRANSCRIPTIONAL REGULATOR"/>
    <property type="match status" value="1"/>
</dbReference>
<protein>
    <recommendedName>
        <fullName evidence="6">HTH araC/xylS-type domain-containing protein</fullName>
    </recommendedName>
</protein>
<keyword evidence="5" id="KW-1133">Transmembrane helix</keyword>
<dbReference type="InterPro" id="IPR018062">
    <property type="entry name" value="HTH_AraC-typ_CS"/>
</dbReference>
<dbReference type="AlphaFoldDB" id="A0A919YLV5"/>
<dbReference type="InterPro" id="IPR041522">
    <property type="entry name" value="CdaR_GGDEF"/>
</dbReference>
<dbReference type="SMART" id="SM00342">
    <property type="entry name" value="HTH_ARAC"/>
    <property type="match status" value="1"/>
</dbReference>
<dbReference type="GO" id="GO:0043565">
    <property type="term" value="F:sequence-specific DNA binding"/>
    <property type="evidence" value="ECO:0007669"/>
    <property type="project" value="InterPro"/>
</dbReference>
<dbReference type="InterPro" id="IPR009057">
    <property type="entry name" value="Homeodomain-like_sf"/>
</dbReference>
<keyword evidence="2" id="KW-0238">DNA-binding</keyword>
<organism evidence="7 8">
    <name type="scientific">Paenibacillus montaniterrae</name>
    <dbReference type="NCBI Taxonomy" id="429341"/>
    <lineage>
        <taxon>Bacteria</taxon>
        <taxon>Bacillati</taxon>
        <taxon>Bacillota</taxon>
        <taxon>Bacilli</taxon>
        <taxon>Bacillales</taxon>
        <taxon>Paenibacillaceae</taxon>
        <taxon>Paenibacillus</taxon>
    </lineage>
</organism>
<dbReference type="GO" id="GO:0003700">
    <property type="term" value="F:DNA-binding transcription factor activity"/>
    <property type="evidence" value="ECO:0007669"/>
    <property type="project" value="InterPro"/>
</dbReference>
<sequence>MAMKKNWYTKTVLSYIPTLYLTIAIVVFIAIFVVSEVSMKEAERTNKYSMEYIVNTLETSLMSVERRMLEELRFGDVLFSFFEQKGNAEERMLNYEANKKLRQFVTEFPIIHSMYLYRIEDNMVLSLSAYESLSEFGDQAYVLNELERYSFDRSWSLPRSYSDGVGIDAQHVNVISFSQRTQLPMGNQGIIVVNVSLDALLANINKMIDPGQTYLQITAGDDMLVYSSAESGAERHEVMNELGSDYMQWHFTSGIQTHFSFASLQLLSRIWIAIGVVCIIASFIYTLFITKRNYRPIENIISQIQSFQNKRALEKGAATDEFSFIQKAIERLNDENMQYEAEVQEANQHKRKQSFLQLLESSEALNESKWKESLERFGYPSQFQHAYVTVIEIDHYAEFEEKYKKSYDQGLIKFAMSNVLQEYLHDLGWIWSEWTRLNRMPVIHCFDRELQQEWLARLEKFRVWVAVNLGLTVTIGVGERAEDWSELHRSYDEAVDALRYKMSCGRNCTLAFQQVAPLRSNNIHIYYQEINALVHDFRLGNSDWSERAQATLTTLQRGVLTNEENVHLLQYFKSLLEQLQEKLPLELQQQWNEQIMPEWNLLMRNEYLGEIVPRLQELLQQAHQAYLGYVKSKDSKQTIHGIRAFVEENYMNPELSLNLISEKFKLNSKYISQLFKEQLGINFADFVMELRIEQAKRLLLVTDGTINEISSQVGYEIPLSFGRAFKKQVGVSPSDYRKNMSSIEQLEEAVHN</sequence>
<comment type="caution">
    <text evidence="7">The sequence shown here is derived from an EMBL/GenBank/DDBJ whole genome shotgun (WGS) entry which is preliminary data.</text>
</comment>
<dbReference type="SUPFAM" id="SSF46689">
    <property type="entry name" value="Homeodomain-like"/>
    <property type="match status" value="1"/>
</dbReference>
<dbReference type="Pfam" id="PF12833">
    <property type="entry name" value="HTH_18"/>
    <property type="match status" value="1"/>
</dbReference>
<dbReference type="PROSITE" id="PS00041">
    <property type="entry name" value="HTH_ARAC_FAMILY_1"/>
    <property type="match status" value="1"/>
</dbReference>
<keyword evidence="4" id="KW-0175">Coiled coil</keyword>
<dbReference type="PRINTS" id="PR00032">
    <property type="entry name" value="HTHARAC"/>
</dbReference>
<dbReference type="RefSeq" id="WP_213515438.1">
    <property type="nucleotide sequence ID" value="NZ_BOSE01000004.1"/>
</dbReference>
<name>A0A919YLV5_9BACL</name>
<dbReference type="PANTHER" id="PTHR43280">
    <property type="entry name" value="ARAC-FAMILY TRANSCRIPTIONAL REGULATOR"/>
    <property type="match status" value="1"/>
</dbReference>